<keyword evidence="3 6" id="KW-0812">Transmembrane</keyword>
<evidence type="ECO:0000256" key="3">
    <source>
        <dbReference type="ARBA" id="ARBA00022692"/>
    </source>
</evidence>
<feature type="transmembrane region" description="Helical" evidence="6">
    <location>
        <begin position="147"/>
        <end position="170"/>
    </location>
</feature>
<feature type="transmembrane region" description="Helical" evidence="6">
    <location>
        <begin position="119"/>
        <end position="141"/>
    </location>
</feature>
<dbReference type="Pfam" id="PF12911">
    <property type="entry name" value="OppC_N"/>
    <property type="match status" value="1"/>
</dbReference>
<dbReference type="GO" id="GO:0005886">
    <property type="term" value="C:plasma membrane"/>
    <property type="evidence" value="ECO:0007669"/>
    <property type="project" value="UniProtKB-SubCell"/>
</dbReference>
<proteinExistence type="inferred from homology"/>
<sequence length="306" mass="33903">MNRTLLTGLIITVILIAMSLIGPYLVPYNESKEATVHYSVDANGQGTLVVPPLSPNAEYPLGTDKTGNDLLAKIIAGSRYTILVTIVVAFARTCIGGIAGLFLGYFGKDKIKSARRLPLWNVLNGIPIFIIVWMVMIGISINAVIPPLFLTIMLAVVMTMVGIPSVATTIREKTLVIRDKQFIISARSIGASPMTIIRTHIFPHMKESLIILFVQEIVLILGLMGQLAIFNVFVGGSTMYFDPVEYVSRTNEWTGLIGQARNYLYVYQWILVFPLLAYLLFIFGFHLISVGLESIYKDKFSKVSHL</sequence>
<dbReference type="Gene3D" id="1.10.3720.10">
    <property type="entry name" value="MetI-like"/>
    <property type="match status" value="1"/>
</dbReference>
<evidence type="ECO:0000256" key="2">
    <source>
        <dbReference type="ARBA" id="ARBA00022448"/>
    </source>
</evidence>
<dbReference type="RefSeq" id="WP_158081681.1">
    <property type="nucleotide sequence ID" value="NZ_MSZX01000004.1"/>
</dbReference>
<dbReference type="Proteomes" id="UP000190188">
    <property type="component" value="Unassembled WGS sequence"/>
</dbReference>
<evidence type="ECO:0000256" key="6">
    <source>
        <dbReference type="RuleBase" id="RU363032"/>
    </source>
</evidence>
<dbReference type="SUPFAM" id="SSF161098">
    <property type="entry name" value="MetI-like"/>
    <property type="match status" value="1"/>
</dbReference>
<dbReference type="AlphaFoldDB" id="A0A1T2XGH1"/>
<evidence type="ECO:0000256" key="5">
    <source>
        <dbReference type="ARBA" id="ARBA00023136"/>
    </source>
</evidence>
<evidence type="ECO:0000313" key="8">
    <source>
        <dbReference type="EMBL" id="OPA78723.1"/>
    </source>
</evidence>
<feature type="transmembrane region" description="Helical" evidence="6">
    <location>
        <begin position="80"/>
        <end position="107"/>
    </location>
</feature>
<dbReference type="InterPro" id="IPR000515">
    <property type="entry name" value="MetI-like"/>
</dbReference>
<dbReference type="InterPro" id="IPR025966">
    <property type="entry name" value="OppC_N"/>
</dbReference>
<dbReference type="PANTHER" id="PTHR43839:SF3">
    <property type="entry name" value="OLIGOPEPTIDE ABC TRANSPORTER, PERMEASE PROTEIN"/>
    <property type="match status" value="1"/>
</dbReference>
<comment type="similarity">
    <text evidence="6">Belongs to the binding-protein-dependent transport system permease family.</text>
</comment>
<comment type="subcellular location">
    <subcellularLocation>
        <location evidence="6">Cell membrane</location>
        <topology evidence="6">Multi-pass membrane protein</topology>
    </subcellularLocation>
    <subcellularLocation>
        <location evidence="1">Membrane</location>
        <topology evidence="1">Multi-pass membrane protein</topology>
    </subcellularLocation>
</comment>
<evidence type="ECO:0000256" key="1">
    <source>
        <dbReference type="ARBA" id="ARBA00004141"/>
    </source>
</evidence>
<keyword evidence="2 6" id="KW-0813">Transport</keyword>
<protein>
    <recommendedName>
        <fullName evidence="7">ABC transmembrane type-1 domain-containing protein</fullName>
    </recommendedName>
</protein>
<name>A0A1T2XGH1_9BACL</name>
<dbReference type="PROSITE" id="PS50928">
    <property type="entry name" value="ABC_TM1"/>
    <property type="match status" value="1"/>
</dbReference>
<dbReference type="GO" id="GO:0055085">
    <property type="term" value="P:transmembrane transport"/>
    <property type="evidence" value="ECO:0007669"/>
    <property type="project" value="InterPro"/>
</dbReference>
<dbReference type="PANTHER" id="PTHR43839">
    <property type="entry name" value="OPPC IN A BINDING PROTEIN-DEPENDENT TRANSPORT SYSTEM"/>
    <property type="match status" value="1"/>
</dbReference>
<keyword evidence="9" id="KW-1185">Reference proteome</keyword>
<dbReference type="CDD" id="cd06261">
    <property type="entry name" value="TM_PBP2"/>
    <property type="match status" value="1"/>
</dbReference>
<organism evidence="8 9">
    <name type="scientific">Paenibacillus selenitireducens</name>
    <dbReference type="NCBI Taxonomy" id="1324314"/>
    <lineage>
        <taxon>Bacteria</taxon>
        <taxon>Bacillati</taxon>
        <taxon>Bacillota</taxon>
        <taxon>Bacilli</taxon>
        <taxon>Bacillales</taxon>
        <taxon>Paenibacillaceae</taxon>
        <taxon>Paenibacillus</taxon>
    </lineage>
</organism>
<keyword evidence="4 6" id="KW-1133">Transmembrane helix</keyword>
<comment type="caution">
    <text evidence="8">The sequence shown here is derived from an EMBL/GenBank/DDBJ whole genome shotgun (WGS) entry which is preliminary data.</text>
</comment>
<keyword evidence="5 6" id="KW-0472">Membrane</keyword>
<evidence type="ECO:0000313" key="9">
    <source>
        <dbReference type="Proteomes" id="UP000190188"/>
    </source>
</evidence>
<evidence type="ECO:0000256" key="4">
    <source>
        <dbReference type="ARBA" id="ARBA00022989"/>
    </source>
</evidence>
<evidence type="ECO:0000259" key="7">
    <source>
        <dbReference type="PROSITE" id="PS50928"/>
    </source>
</evidence>
<gene>
    <name evidence="8" type="ORF">BVG16_12815</name>
</gene>
<dbReference type="EMBL" id="MSZX01000004">
    <property type="protein sequence ID" value="OPA78723.1"/>
    <property type="molecule type" value="Genomic_DNA"/>
</dbReference>
<dbReference type="STRING" id="1324314.BVG16_12815"/>
<accession>A0A1T2XGH1</accession>
<feature type="domain" description="ABC transmembrane type-1" evidence="7">
    <location>
        <begin position="82"/>
        <end position="284"/>
    </location>
</feature>
<feature type="transmembrane region" description="Helical" evidence="6">
    <location>
        <begin position="209"/>
        <end position="234"/>
    </location>
</feature>
<feature type="transmembrane region" description="Helical" evidence="6">
    <location>
        <begin position="266"/>
        <end position="292"/>
    </location>
</feature>
<dbReference type="Pfam" id="PF00528">
    <property type="entry name" value="BPD_transp_1"/>
    <property type="match status" value="1"/>
</dbReference>
<dbReference type="InterPro" id="IPR035906">
    <property type="entry name" value="MetI-like_sf"/>
</dbReference>
<reference evidence="8 9" key="1">
    <citation type="submission" date="2017-01" db="EMBL/GenBank/DDBJ databases">
        <title>Genome analysis of Paenibacillus selenitrireducens ES3-24.</title>
        <authorList>
            <person name="Xu D."/>
            <person name="Yao R."/>
            <person name="Zheng S."/>
        </authorList>
    </citation>
    <scope>NUCLEOTIDE SEQUENCE [LARGE SCALE GENOMIC DNA]</scope>
    <source>
        <strain evidence="8 9">ES3-24</strain>
    </source>
</reference>
<dbReference type="OrthoDB" id="9814383at2"/>